<keyword evidence="3" id="KW-1185">Reference proteome</keyword>
<feature type="compositionally biased region" description="Low complexity" evidence="1">
    <location>
        <begin position="67"/>
        <end position="76"/>
    </location>
</feature>
<feature type="region of interest" description="Disordered" evidence="1">
    <location>
        <begin position="1"/>
        <end position="89"/>
    </location>
</feature>
<feature type="compositionally biased region" description="Basic and acidic residues" evidence="1">
    <location>
        <begin position="1"/>
        <end position="10"/>
    </location>
</feature>
<evidence type="ECO:0000313" key="3">
    <source>
        <dbReference type="Proteomes" id="UP000076532"/>
    </source>
</evidence>
<gene>
    <name evidence="2" type="ORF">FIBSPDRAFT_870157</name>
</gene>
<proteinExistence type="predicted"/>
<evidence type="ECO:0000313" key="2">
    <source>
        <dbReference type="EMBL" id="KZP12489.1"/>
    </source>
</evidence>
<sequence>MHTRARDDCRRRRTAARVSPQAHLGTRVARSKSENRQQASALRRPPAGSASGTLAGGGKPPPPSTPTRPNSTLTPNANAGPRSTSPDIVHIFASAPKPNCEAAEGLGGGAALATRRARG</sequence>
<dbReference type="Proteomes" id="UP000076532">
    <property type="component" value="Unassembled WGS sequence"/>
</dbReference>
<dbReference type="AlphaFoldDB" id="A0A166BC39"/>
<organism evidence="2 3">
    <name type="scientific">Athelia psychrophila</name>
    <dbReference type="NCBI Taxonomy" id="1759441"/>
    <lineage>
        <taxon>Eukaryota</taxon>
        <taxon>Fungi</taxon>
        <taxon>Dikarya</taxon>
        <taxon>Basidiomycota</taxon>
        <taxon>Agaricomycotina</taxon>
        <taxon>Agaricomycetes</taxon>
        <taxon>Agaricomycetidae</taxon>
        <taxon>Atheliales</taxon>
        <taxon>Atheliaceae</taxon>
        <taxon>Athelia</taxon>
    </lineage>
</organism>
<reference evidence="2 3" key="1">
    <citation type="journal article" date="2016" name="Mol. Biol. Evol.">
        <title>Comparative Genomics of Early-Diverging Mushroom-Forming Fungi Provides Insights into the Origins of Lignocellulose Decay Capabilities.</title>
        <authorList>
            <person name="Nagy L.G."/>
            <person name="Riley R."/>
            <person name="Tritt A."/>
            <person name="Adam C."/>
            <person name="Daum C."/>
            <person name="Floudas D."/>
            <person name="Sun H."/>
            <person name="Yadav J.S."/>
            <person name="Pangilinan J."/>
            <person name="Larsson K.H."/>
            <person name="Matsuura K."/>
            <person name="Barry K."/>
            <person name="Labutti K."/>
            <person name="Kuo R."/>
            <person name="Ohm R.A."/>
            <person name="Bhattacharya S.S."/>
            <person name="Shirouzu T."/>
            <person name="Yoshinaga Y."/>
            <person name="Martin F.M."/>
            <person name="Grigoriev I.V."/>
            <person name="Hibbett D.S."/>
        </authorList>
    </citation>
    <scope>NUCLEOTIDE SEQUENCE [LARGE SCALE GENOMIC DNA]</scope>
    <source>
        <strain evidence="2 3">CBS 109695</strain>
    </source>
</reference>
<accession>A0A166BC39</accession>
<name>A0A166BC39_9AGAM</name>
<protein>
    <submittedName>
        <fullName evidence="2">Uncharacterized protein</fullName>
    </submittedName>
</protein>
<evidence type="ECO:0000256" key="1">
    <source>
        <dbReference type="SAM" id="MobiDB-lite"/>
    </source>
</evidence>
<dbReference type="EMBL" id="KV417646">
    <property type="protein sequence ID" value="KZP12489.1"/>
    <property type="molecule type" value="Genomic_DNA"/>
</dbReference>